<evidence type="ECO:0000313" key="2">
    <source>
        <dbReference type="EMBL" id="QBH12309.1"/>
    </source>
</evidence>
<dbReference type="Pfam" id="PF00561">
    <property type="entry name" value="Abhydrolase_1"/>
    <property type="match status" value="1"/>
</dbReference>
<dbReference type="GO" id="GO:0016020">
    <property type="term" value="C:membrane"/>
    <property type="evidence" value="ECO:0007669"/>
    <property type="project" value="TreeGrafter"/>
</dbReference>
<dbReference type="Gene3D" id="3.40.50.1820">
    <property type="entry name" value="alpha/beta hydrolase"/>
    <property type="match status" value="1"/>
</dbReference>
<dbReference type="RefSeq" id="WP_111960194.1">
    <property type="nucleotide sequence ID" value="NZ_CP036313.1"/>
</dbReference>
<evidence type="ECO:0000313" key="5">
    <source>
        <dbReference type="Proteomes" id="UP000293902"/>
    </source>
</evidence>
<keyword evidence="5" id="KW-1185">Reference proteome</keyword>
<dbReference type="EMBL" id="CP036313">
    <property type="protein sequence ID" value="QBH12309.1"/>
    <property type="molecule type" value="Genomic_DNA"/>
</dbReference>
<dbReference type="Proteomes" id="UP000293902">
    <property type="component" value="Chromosome"/>
</dbReference>
<dbReference type="SUPFAM" id="SSF53474">
    <property type="entry name" value="alpha/beta-Hydrolases"/>
    <property type="match status" value="1"/>
</dbReference>
<dbReference type="EMBL" id="QLNI01000062">
    <property type="protein sequence ID" value="RAM00138.1"/>
    <property type="molecule type" value="Genomic_DNA"/>
</dbReference>
<dbReference type="PRINTS" id="PR00111">
    <property type="entry name" value="ABHYDROLASE"/>
</dbReference>
<reference evidence="3 4" key="1">
    <citation type="submission" date="2018-06" db="EMBL/GenBank/DDBJ databases">
        <title>Complete Genome Sequence of Desulfobacter hydrogenophilus (DSM3380).</title>
        <authorList>
            <person name="Marietou A."/>
            <person name="Schreiber L."/>
            <person name="Marshall I."/>
            <person name="Jorgensen B."/>
        </authorList>
    </citation>
    <scope>NUCLEOTIDE SEQUENCE [LARGE SCALE GENOMIC DNA]</scope>
    <source>
        <strain evidence="3 4">DSM 3380</strain>
    </source>
</reference>
<dbReference type="OrthoDB" id="9785408at2"/>
<evidence type="ECO:0000259" key="1">
    <source>
        <dbReference type="Pfam" id="PF00561"/>
    </source>
</evidence>
<keyword evidence="3" id="KW-0378">Hydrolase</keyword>
<dbReference type="GO" id="GO:0016787">
    <property type="term" value="F:hydrolase activity"/>
    <property type="evidence" value="ECO:0007669"/>
    <property type="project" value="UniProtKB-KW"/>
</dbReference>
<organism evidence="3 4">
    <name type="scientific">Desulfobacter hydrogenophilus</name>
    <dbReference type="NCBI Taxonomy" id="2291"/>
    <lineage>
        <taxon>Bacteria</taxon>
        <taxon>Pseudomonadati</taxon>
        <taxon>Thermodesulfobacteriota</taxon>
        <taxon>Desulfobacteria</taxon>
        <taxon>Desulfobacterales</taxon>
        <taxon>Desulfobacteraceae</taxon>
        <taxon>Desulfobacter</taxon>
    </lineage>
</organism>
<evidence type="ECO:0000313" key="3">
    <source>
        <dbReference type="EMBL" id="RAM00138.1"/>
    </source>
</evidence>
<dbReference type="InterPro" id="IPR050266">
    <property type="entry name" value="AB_hydrolase_sf"/>
</dbReference>
<dbReference type="Proteomes" id="UP000248798">
    <property type="component" value="Unassembled WGS sequence"/>
</dbReference>
<dbReference type="InterPro" id="IPR000073">
    <property type="entry name" value="AB_hydrolase_1"/>
</dbReference>
<dbReference type="InterPro" id="IPR029058">
    <property type="entry name" value="AB_hydrolase_fold"/>
</dbReference>
<feature type="domain" description="AB hydrolase-1" evidence="1">
    <location>
        <begin position="66"/>
        <end position="171"/>
    </location>
</feature>
<protein>
    <submittedName>
        <fullName evidence="3">Alpha/beta hydrolase</fullName>
    </submittedName>
</protein>
<name>A0A328F6L4_9BACT</name>
<gene>
    <name evidence="3" type="ORF">DO021_20630</name>
    <name evidence="2" type="ORF">EYB58_04885</name>
</gene>
<evidence type="ECO:0000313" key="4">
    <source>
        <dbReference type="Proteomes" id="UP000248798"/>
    </source>
</evidence>
<dbReference type="AlphaFoldDB" id="A0A328F6L4"/>
<proteinExistence type="predicted"/>
<dbReference type="PANTHER" id="PTHR43798:SF33">
    <property type="entry name" value="HYDROLASE, PUTATIVE (AFU_ORTHOLOGUE AFUA_2G14860)-RELATED"/>
    <property type="match status" value="1"/>
</dbReference>
<reference evidence="2 5" key="2">
    <citation type="submission" date="2019-02" db="EMBL/GenBank/DDBJ databases">
        <title>Complete genome sequence of Desulfobacter hydrogenophilus AcRS1.</title>
        <authorList>
            <person name="Marietou A."/>
            <person name="Lund M.B."/>
            <person name="Marshall I.P.G."/>
            <person name="Schreiber L."/>
            <person name="Jorgensen B."/>
        </authorList>
    </citation>
    <scope>NUCLEOTIDE SEQUENCE [LARGE SCALE GENOMIC DNA]</scope>
    <source>
        <strain evidence="2 5">AcRS1</strain>
    </source>
</reference>
<sequence>MKTYLICFCILLLALLFWYGYVLLKPMPGAFVRYLAWTITPAATVLRGSTNTGDATIHYVSYGSGPAVLLLHGGLSNRLIWFSQIPWLVAAGRQVVLPDTRGHGDSGLGSQELNYRLLASDAIHVLDKLNIQQADIIGWSDGGNTALQMGHYWPQRVKKMVVISANFNPLGLIPDALGETHTQSSGLEYWFKSWWTGAGRRLAILEKRIKRMWLTRPMITPVELKGIVLPTLVIIGEHDIISIGHAKQMAELLPHGVLEVIPGGHSTPVTHSVQLNEAIANFFGIHGPAQ</sequence>
<dbReference type="PANTHER" id="PTHR43798">
    <property type="entry name" value="MONOACYLGLYCEROL LIPASE"/>
    <property type="match status" value="1"/>
</dbReference>
<accession>A0A328F6L4</accession>